<organism evidence="7 8">
    <name type="scientific">Symbiodinium natans</name>
    <dbReference type="NCBI Taxonomy" id="878477"/>
    <lineage>
        <taxon>Eukaryota</taxon>
        <taxon>Sar</taxon>
        <taxon>Alveolata</taxon>
        <taxon>Dinophyceae</taxon>
        <taxon>Suessiales</taxon>
        <taxon>Symbiodiniaceae</taxon>
        <taxon>Symbiodinium</taxon>
    </lineage>
</organism>
<feature type="compositionally biased region" description="Basic and acidic residues" evidence="4">
    <location>
        <begin position="1198"/>
        <end position="1208"/>
    </location>
</feature>
<feature type="region of interest" description="Disordered" evidence="4">
    <location>
        <begin position="1192"/>
        <end position="1223"/>
    </location>
</feature>
<comment type="caution">
    <text evidence="7">The sequence shown here is derived from an EMBL/GenBank/DDBJ whole genome shotgun (WGS) entry which is preliminary data.</text>
</comment>
<dbReference type="CDD" id="cd18797">
    <property type="entry name" value="SF2_C_Hrq"/>
    <property type="match status" value="1"/>
</dbReference>
<name>A0A812MZN6_9DINO</name>
<sequence length="2263" mass="246674">MVISTGANGTAGRRRGRMALSWSRAIAGLCRPGHCGIGQPKQKDGHHLKQYNKAISALDKGNQWERARLVLQNAAGLCLEPDVYSLGAGVSALARHRHWCLSAALLRWGQEKGLHASEVTLNSLLSSCERSDRWKTAVDLFQTLCKALLRPSPASFGCCSRWPAAAEATVAMRREGIQPTEISRGVMMKAFQLAERWQCAIFMIQETRKVTVRVDEVTTSSAITALERVRRWSLALHLAGSPGSPSQDVVRIGAEAAAAAAAGWRQALSWLLSATSLRFQLGVVAFGAILTACEKAGMWSLALEILCSLTVASVEENTIIGNSVLSACEKAGQWNAAAAFLDSFRSRRIDSDAKMFRQIIADLVRLSQNAAISACEKAHKWRAATSLLPHSDEVGHNAAISACEKVSAWDLAGALLSGMPSQRLVPTEVSHSSALTAYGKCRLWKNTLALLQGMRTAVLTPNEFTYSAVAWTFSDTKQGLARRRLTCSTDYRLQHYIAIGKGFGASDGSGRLGDGRAACMDPVGATERADFDWPSGLLHAQQANLNCAPALQADGEAWVRQCEYYSSYGCQYAPSKASWEEQAPVKTMFTVFCIDCGWQVFRRMTLQKIDALTDNTNRTRSQVSDCFKEANGQVSKVGDHVFQKLGILEFEGADEEKVLEVSMEADAEVEDIVTREDGTVEALARIARVYASTGKLRADSMHRLCLPILGDLSFRKVSVASRSSERLRLRAKAAAALEGPPPWDGMIFTSLPCAQLVLKSLAVAVAEGMALLALVVVAHIFACMREAACTSSTFDAFKFGLEWRTPAHNAACDSAGSANIASCLESAGKFAKWNSAIRSATPAANLRSHVTFAEGLVKQSFCCSATGDGADVLAPAILFAMAWAGQSPADIGSARHAAVQQVMSLSTETVDSGGVDRSVLAPAPTVEASRGPASLVHAPQQGAQTSLQTDVQRDPESTLPAKQEIEEVEAPAPAHATAAEPVLPARLAAADGLQNVATESDLGGFISTDDVAEMPSHSLKPHAFSKLNPQQMSIDLDSADEAPEVPQPAPRRYSILQLPPQFEACAEQLRKFASTYFLCERSMPLAARTAERMWQLSQVGPCPSALADDTETRYRQLLHVARDSFELFWQTPLDPADDDPCGLRCLRKKEQSLLCVRYKGRRGKRGRIRPSDIVRCELQCRRRLLEFVEGSRPGSKLPRCDLPPREAEVQSASRAPQLQGGGIPPARAAVAVERLPGSEDSAETPVDGTPMNGMNLLEALKTEPWYVGQAVHVAQVGSRTAGYASPSAELHPLLKEVLVEIVQGDAAGALQLYNHQAEAIDAVLVQKTDIVVSTSTGSGKSLVYLVAIFDALLRDENATAFLIFPTKALAQDQLRSLSRVAQGLTQRGVAAERLTIACLDGDTPSAERSRVRREARVVLTNPDMLHSHVLPQHVEYARLLQNARYIVLDEVHIYRGAFGAHVCNIIRRFRRLVDEASLRFVACSATVANPGEHAERLFGPGRGDITVVARDASPSGGHVYVLWNPASLVKGSATAGQQDATFQQEQKEPGASPAAKRMRTEVPASPTPVDLGDGEEAVVLGGYNQSGASPIVEVTRLLAWLVSRNVSVLAFCKWRSLVEIIVQDVKEALNASEASALSSRVVSYRAGYPAHLRRQLERDIFSRKVLGVACTNALELGIDIGRLDCTISLGFPGSVASLRQQFGRAGRAGHPGISFFVGFEDPVDQHFMKRPRELLARRPESVAVAPGNITVLRSHLPCVAFERHIKPDDARYWHEDADNSTWQAAVRKCLEDGGLAEQKEDFGLALVPARRWATRPGGPHRAVSIRAVEDHFEVVEVTSQEAPVYEEGGFLQEPSRSGAGGAVTAFRKLDEIDISKAFYSLHPGAVYRYRGAEYFVTDLDLKRRRATVKKCDAPLAYYTRAFDHTEVRIHTREKHATSGPAKVFLGRVEMESRVKSFKRFWKSQDVQQEPEVELTLPSWGYCTRGLWFEDPVGVARRPEMSWKQESIGKRDPEGKLQPGEAGEEWTWGCGWAGAHAAMHALLHVFPLFVLADRQDLDAACMDEHEAPPMDHPRLMIFDAKDEGLGLCDAAFPHGFAMLREARRLVEDCPCQHGCPACIIDPHCREYNRFLSKRGALEWLQGLESGNPTMGNMDLDVGMAANVRDAYVTVADTGAVTLPENFHAVVSAFEGAGMEPSKSEQAMRVQVEATLNHEQSYELLKLLHLLEDLDDIGEIHHNAVLADDVELKLSNYGVPLAYKTAYKK</sequence>
<evidence type="ECO:0000313" key="8">
    <source>
        <dbReference type="Proteomes" id="UP000604046"/>
    </source>
</evidence>
<dbReference type="InterPro" id="IPR027417">
    <property type="entry name" value="P-loop_NTPase"/>
</dbReference>
<dbReference type="InterPro" id="IPR011990">
    <property type="entry name" value="TPR-like_helical_dom_sf"/>
</dbReference>
<evidence type="ECO:0000256" key="3">
    <source>
        <dbReference type="PROSITE-ProRule" id="PRU00708"/>
    </source>
</evidence>
<dbReference type="GO" id="GO:0043138">
    <property type="term" value="F:3'-5' DNA helicase activity"/>
    <property type="evidence" value="ECO:0007669"/>
    <property type="project" value="TreeGrafter"/>
</dbReference>
<dbReference type="GO" id="GO:0005524">
    <property type="term" value="F:ATP binding"/>
    <property type="evidence" value="ECO:0007669"/>
    <property type="project" value="UniProtKB-KW"/>
</dbReference>
<dbReference type="OrthoDB" id="18781at2759"/>
<dbReference type="PROSITE" id="PS51375">
    <property type="entry name" value="PPR"/>
    <property type="match status" value="1"/>
</dbReference>
<dbReference type="CDD" id="cd17923">
    <property type="entry name" value="DEXHc_Hrq1-like"/>
    <property type="match status" value="1"/>
</dbReference>
<dbReference type="Proteomes" id="UP000604046">
    <property type="component" value="Unassembled WGS sequence"/>
</dbReference>
<dbReference type="GO" id="GO:0006289">
    <property type="term" value="P:nucleotide-excision repair"/>
    <property type="evidence" value="ECO:0007669"/>
    <property type="project" value="TreeGrafter"/>
</dbReference>
<evidence type="ECO:0000259" key="6">
    <source>
        <dbReference type="PROSITE" id="PS51194"/>
    </source>
</evidence>
<dbReference type="GO" id="GO:0003676">
    <property type="term" value="F:nucleic acid binding"/>
    <property type="evidence" value="ECO:0007669"/>
    <property type="project" value="InterPro"/>
</dbReference>
<dbReference type="InterPro" id="IPR018973">
    <property type="entry name" value="MZB"/>
</dbReference>
<dbReference type="Pfam" id="PF09369">
    <property type="entry name" value="MZB"/>
    <property type="match status" value="1"/>
</dbReference>
<dbReference type="SUPFAM" id="SSF75625">
    <property type="entry name" value="YebC-like"/>
    <property type="match status" value="2"/>
</dbReference>
<dbReference type="InterPro" id="IPR011545">
    <property type="entry name" value="DEAD/DEAH_box_helicase_dom"/>
</dbReference>
<keyword evidence="1" id="KW-0547">Nucleotide-binding</keyword>
<dbReference type="PROSITE" id="PS51192">
    <property type="entry name" value="HELICASE_ATP_BIND_1"/>
    <property type="match status" value="1"/>
</dbReference>
<dbReference type="InterPro" id="IPR014001">
    <property type="entry name" value="Helicase_ATP-bd"/>
</dbReference>
<dbReference type="InterPro" id="IPR002885">
    <property type="entry name" value="PPR_rpt"/>
</dbReference>
<gene>
    <name evidence="7" type="primary">HRQ1</name>
    <name evidence="7" type="ORF">SNAT2548_LOCUS15364</name>
</gene>
<feature type="region of interest" description="Disordered" evidence="4">
    <location>
        <begin position="1534"/>
        <end position="1568"/>
    </location>
</feature>
<feature type="compositionally biased region" description="Polar residues" evidence="4">
    <location>
        <begin position="941"/>
        <end position="950"/>
    </location>
</feature>
<dbReference type="Pfam" id="PF01535">
    <property type="entry name" value="PPR"/>
    <property type="match status" value="1"/>
</dbReference>
<proteinExistence type="predicted"/>
<dbReference type="Pfam" id="PF00271">
    <property type="entry name" value="Helicase_C"/>
    <property type="match status" value="1"/>
</dbReference>
<evidence type="ECO:0000256" key="2">
    <source>
        <dbReference type="ARBA" id="ARBA00022840"/>
    </source>
</evidence>
<keyword evidence="2" id="KW-0067">ATP-binding</keyword>
<dbReference type="EMBL" id="CAJNDS010001946">
    <property type="protein sequence ID" value="CAE7291286.1"/>
    <property type="molecule type" value="Genomic_DNA"/>
</dbReference>
<dbReference type="SMART" id="SM00487">
    <property type="entry name" value="DEXDc"/>
    <property type="match status" value="1"/>
</dbReference>
<keyword evidence="8" id="KW-1185">Reference proteome</keyword>
<dbReference type="InterPro" id="IPR048300">
    <property type="entry name" value="TACO1_YebC-like_2nd/3rd_dom"/>
</dbReference>
<reference evidence="7" key="1">
    <citation type="submission" date="2021-02" db="EMBL/GenBank/DDBJ databases">
        <authorList>
            <person name="Dougan E. K."/>
            <person name="Rhodes N."/>
            <person name="Thang M."/>
            <person name="Chan C."/>
        </authorList>
    </citation>
    <scope>NUCLEOTIDE SEQUENCE</scope>
</reference>
<dbReference type="PANTHER" id="PTHR47957:SF3">
    <property type="entry name" value="ATP-DEPENDENT HELICASE HRQ1"/>
    <property type="match status" value="1"/>
</dbReference>
<dbReference type="SMART" id="SM00490">
    <property type="entry name" value="HELICc"/>
    <property type="match status" value="1"/>
</dbReference>
<dbReference type="InterPro" id="IPR001650">
    <property type="entry name" value="Helicase_C-like"/>
</dbReference>
<dbReference type="Gene3D" id="3.30.70.980">
    <property type="match status" value="4"/>
</dbReference>
<dbReference type="InterPro" id="IPR026564">
    <property type="entry name" value="Transcrip_reg_TACO1-like_dom3"/>
</dbReference>
<dbReference type="Pfam" id="PF01709">
    <property type="entry name" value="Transcrip_reg"/>
    <property type="match status" value="2"/>
</dbReference>
<feature type="domain" description="Helicase ATP-binding" evidence="5">
    <location>
        <begin position="1321"/>
        <end position="1505"/>
    </location>
</feature>
<evidence type="ECO:0000313" key="7">
    <source>
        <dbReference type="EMBL" id="CAE7291286.1"/>
    </source>
</evidence>
<evidence type="ECO:0000256" key="4">
    <source>
        <dbReference type="SAM" id="MobiDB-lite"/>
    </source>
</evidence>
<dbReference type="Gene3D" id="1.25.40.10">
    <property type="entry name" value="Tetratricopeptide repeat domain"/>
    <property type="match status" value="3"/>
</dbReference>
<dbReference type="GO" id="GO:0005634">
    <property type="term" value="C:nucleus"/>
    <property type="evidence" value="ECO:0007669"/>
    <property type="project" value="TreeGrafter"/>
</dbReference>
<dbReference type="PANTHER" id="PTHR47957">
    <property type="entry name" value="ATP-DEPENDENT HELICASE HRQ1"/>
    <property type="match status" value="1"/>
</dbReference>
<dbReference type="PROSITE" id="PS51194">
    <property type="entry name" value="HELICASE_CTER"/>
    <property type="match status" value="1"/>
</dbReference>
<protein>
    <submittedName>
        <fullName evidence="7">HRQ1 protein</fullName>
    </submittedName>
</protein>
<feature type="domain" description="Helicase C-terminal" evidence="6">
    <location>
        <begin position="1593"/>
        <end position="1750"/>
    </location>
</feature>
<dbReference type="InterPro" id="IPR029072">
    <property type="entry name" value="YebC-like"/>
</dbReference>
<feature type="repeat" description="PPR" evidence="3">
    <location>
        <begin position="117"/>
        <end position="151"/>
    </location>
</feature>
<evidence type="ECO:0000256" key="1">
    <source>
        <dbReference type="ARBA" id="ARBA00022741"/>
    </source>
</evidence>
<evidence type="ECO:0000259" key="5">
    <source>
        <dbReference type="PROSITE" id="PS51192"/>
    </source>
</evidence>
<dbReference type="Pfam" id="PF00270">
    <property type="entry name" value="DEAD"/>
    <property type="match status" value="1"/>
</dbReference>
<feature type="region of interest" description="Disordered" evidence="4">
    <location>
        <begin position="926"/>
        <end position="959"/>
    </location>
</feature>
<dbReference type="SUPFAM" id="SSF52540">
    <property type="entry name" value="P-loop containing nucleoside triphosphate hydrolases"/>
    <property type="match status" value="1"/>
</dbReference>
<dbReference type="Gene3D" id="3.40.50.300">
    <property type="entry name" value="P-loop containing nucleotide triphosphate hydrolases"/>
    <property type="match status" value="2"/>
</dbReference>
<feature type="compositionally biased region" description="Polar residues" evidence="4">
    <location>
        <begin position="1534"/>
        <end position="1544"/>
    </location>
</feature>
<dbReference type="GO" id="GO:0036297">
    <property type="term" value="P:interstrand cross-link repair"/>
    <property type="evidence" value="ECO:0007669"/>
    <property type="project" value="TreeGrafter"/>
</dbReference>
<accession>A0A812MZN6</accession>